<protein>
    <submittedName>
        <fullName evidence="2">Uncharacterized protein</fullName>
    </submittedName>
</protein>
<dbReference type="EMBL" id="JAPEIS010000002">
    <property type="protein sequence ID" value="KAJ8068579.1"/>
    <property type="molecule type" value="Genomic_DNA"/>
</dbReference>
<gene>
    <name evidence="2" type="ORF">OCU04_002291</name>
</gene>
<name>A0A9X0ATE2_9HELO</name>
<dbReference type="OrthoDB" id="3485142at2759"/>
<evidence type="ECO:0000256" key="1">
    <source>
        <dbReference type="SAM" id="SignalP"/>
    </source>
</evidence>
<keyword evidence="3" id="KW-1185">Reference proteome</keyword>
<sequence>MHITIPLTLLTLLTPILALDYTSTYNLASARWDANLIDTPNNVSCTITYNDVSSLLIADSDGYLSSQVAIAIPCNNVNYIATTVVGKDSSTISYTVPGKEKVTFVTGSSSVLEDGEVIQMVYGA</sequence>
<proteinExistence type="predicted"/>
<organism evidence="2 3">
    <name type="scientific">Sclerotinia nivalis</name>
    <dbReference type="NCBI Taxonomy" id="352851"/>
    <lineage>
        <taxon>Eukaryota</taxon>
        <taxon>Fungi</taxon>
        <taxon>Dikarya</taxon>
        <taxon>Ascomycota</taxon>
        <taxon>Pezizomycotina</taxon>
        <taxon>Leotiomycetes</taxon>
        <taxon>Helotiales</taxon>
        <taxon>Sclerotiniaceae</taxon>
        <taxon>Sclerotinia</taxon>
    </lineage>
</organism>
<evidence type="ECO:0000313" key="3">
    <source>
        <dbReference type="Proteomes" id="UP001152300"/>
    </source>
</evidence>
<feature type="signal peptide" evidence="1">
    <location>
        <begin position="1"/>
        <end position="18"/>
    </location>
</feature>
<keyword evidence="1" id="KW-0732">Signal</keyword>
<evidence type="ECO:0000313" key="2">
    <source>
        <dbReference type="EMBL" id="KAJ8068579.1"/>
    </source>
</evidence>
<accession>A0A9X0ATE2</accession>
<feature type="chain" id="PRO_5040728264" evidence="1">
    <location>
        <begin position="19"/>
        <end position="124"/>
    </location>
</feature>
<reference evidence="2" key="1">
    <citation type="submission" date="2022-11" db="EMBL/GenBank/DDBJ databases">
        <title>Genome Resource of Sclerotinia nivalis Strain SnTB1, a Plant Pathogen Isolated from American Ginseng.</title>
        <authorList>
            <person name="Fan S."/>
        </authorList>
    </citation>
    <scope>NUCLEOTIDE SEQUENCE</scope>
    <source>
        <strain evidence="2">SnTB1</strain>
    </source>
</reference>
<dbReference type="Proteomes" id="UP001152300">
    <property type="component" value="Unassembled WGS sequence"/>
</dbReference>
<dbReference type="AlphaFoldDB" id="A0A9X0ATE2"/>
<comment type="caution">
    <text evidence="2">The sequence shown here is derived from an EMBL/GenBank/DDBJ whole genome shotgun (WGS) entry which is preliminary data.</text>
</comment>